<dbReference type="AlphaFoldDB" id="A0A6A1VYI5"/>
<reference evidence="2 3" key="1">
    <citation type="journal article" date="2019" name="Plant Biotechnol. J.">
        <title>The red bayberry genome and genetic basis of sex determination.</title>
        <authorList>
            <person name="Jia H.M."/>
            <person name="Jia H.J."/>
            <person name="Cai Q.L."/>
            <person name="Wang Y."/>
            <person name="Zhao H.B."/>
            <person name="Yang W.F."/>
            <person name="Wang G.Y."/>
            <person name="Li Y.H."/>
            <person name="Zhan D.L."/>
            <person name="Shen Y.T."/>
            <person name="Niu Q.F."/>
            <person name="Chang L."/>
            <person name="Qiu J."/>
            <person name="Zhao L."/>
            <person name="Xie H.B."/>
            <person name="Fu W.Y."/>
            <person name="Jin J."/>
            <person name="Li X.W."/>
            <person name="Jiao Y."/>
            <person name="Zhou C.C."/>
            <person name="Tu T."/>
            <person name="Chai C.Y."/>
            <person name="Gao J.L."/>
            <person name="Fan L.J."/>
            <person name="van de Weg E."/>
            <person name="Wang J.Y."/>
            <person name="Gao Z.S."/>
        </authorList>
    </citation>
    <scope>NUCLEOTIDE SEQUENCE [LARGE SCALE GENOMIC DNA]</scope>
    <source>
        <tissue evidence="2">Leaves</tissue>
    </source>
</reference>
<keyword evidence="1" id="KW-1133">Transmembrane helix</keyword>
<dbReference type="OrthoDB" id="1000742at2759"/>
<dbReference type="PANTHER" id="PTHR46477:SF15">
    <property type="entry name" value="CYSTEINE_HISTIDINE-RICH C1 DOMAIN PROTEIN"/>
    <property type="match status" value="1"/>
</dbReference>
<evidence type="ECO:0000313" key="2">
    <source>
        <dbReference type="EMBL" id="KAB1217865.1"/>
    </source>
</evidence>
<feature type="transmembrane region" description="Helical" evidence="1">
    <location>
        <begin position="124"/>
        <end position="146"/>
    </location>
</feature>
<sequence>MGGGRPCIRHCVLHPSCLKLPHTVTINEVSLILQKKAPSKCLKCQRKKVSDNIEGWAYVSTCGNYCYHVKCVKELVLEKWREFYFRVPSNDQRNQDTLHLVVEHGSLTGRRPARRIDLSRIKAVLRLIVSAIFGKVVSAVIGDLLLPLL</sequence>
<protein>
    <recommendedName>
        <fullName evidence="4">DC1 domain-containing protein</fullName>
    </recommendedName>
</protein>
<gene>
    <name evidence="2" type="ORF">CJ030_MR3G014725</name>
</gene>
<keyword evidence="1" id="KW-0812">Transmembrane</keyword>
<name>A0A6A1VYI5_9ROSI</name>
<keyword evidence="3" id="KW-1185">Reference proteome</keyword>
<organism evidence="2 3">
    <name type="scientific">Morella rubra</name>
    <name type="common">Chinese bayberry</name>
    <dbReference type="NCBI Taxonomy" id="262757"/>
    <lineage>
        <taxon>Eukaryota</taxon>
        <taxon>Viridiplantae</taxon>
        <taxon>Streptophyta</taxon>
        <taxon>Embryophyta</taxon>
        <taxon>Tracheophyta</taxon>
        <taxon>Spermatophyta</taxon>
        <taxon>Magnoliopsida</taxon>
        <taxon>eudicotyledons</taxon>
        <taxon>Gunneridae</taxon>
        <taxon>Pentapetalae</taxon>
        <taxon>rosids</taxon>
        <taxon>fabids</taxon>
        <taxon>Fagales</taxon>
        <taxon>Myricaceae</taxon>
        <taxon>Morella</taxon>
    </lineage>
</organism>
<keyword evidence="1" id="KW-0472">Membrane</keyword>
<dbReference type="PANTHER" id="PTHR46477">
    <property type="entry name" value="CYSTEINE/HISTIDINE-RICH C1 DOMAIN FAMILY PROTEIN"/>
    <property type="match status" value="1"/>
</dbReference>
<dbReference type="Proteomes" id="UP000516437">
    <property type="component" value="Chromosome 3"/>
</dbReference>
<evidence type="ECO:0000313" key="3">
    <source>
        <dbReference type="Proteomes" id="UP000516437"/>
    </source>
</evidence>
<dbReference type="EMBL" id="RXIC02000021">
    <property type="protein sequence ID" value="KAB1217865.1"/>
    <property type="molecule type" value="Genomic_DNA"/>
</dbReference>
<accession>A0A6A1VYI5</accession>
<comment type="caution">
    <text evidence="2">The sequence shown here is derived from an EMBL/GenBank/DDBJ whole genome shotgun (WGS) entry which is preliminary data.</text>
</comment>
<evidence type="ECO:0008006" key="4">
    <source>
        <dbReference type="Google" id="ProtNLM"/>
    </source>
</evidence>
<proteinExistence type="predicted"/>
<evidence type="ECO:0000256" key="1">
    <source>
        <dbReference type="SAM" id="Phobius"/>
    </source>
</evidence>